<name>A0ABR2MRW9_9ASPA</name>
<gene>
    <name evidence="1" type="ORF">KSP40_PGU008052</name>
</gene>
<keyword evidence="2" id="KW-1185">Reference proteome</keyword>
<evidence type="ECO:0000313" key="2">
    <source>
        <dbReference type="Proteomes" id="UP001412067"/>
    </source>
</evidence>
<reference evidence="1 2" key="1">
    <citation type="journal article" date="2022" name="Nat. Plants">
        <title>Genomes of leafy and leafless Platanthera orchids illuminate the evolution of mycoheterotrophy.</title>
        <authorList>
            <person name="Li M.H."/>
            <person name="Liu K.W."/>
            <person name="Li Z."/>
            <person name="Lu H.C."/>
            <person name="Ye Q.L."/>
            <person name="Zhang D."/>
            <person name="Wang J.Y."/>
            <person name="Li Y.F."/>
            <person name="Zhong Z.M."/>
            <person name="Liu X."/>
            <person name="Yu X."/>
            <person name="Liu D.K."/>
            <person name="Tu X.D."/>
            <person name="Liu B."/>
            <person name="Hao Y."/>
            <person name="Liao X.Y."/>
            <person name="Jiang Y.T."/>
            <person name="Sun W.H."/>
            <person name="Chen J."/>
            <person name="Chen Y.Q."/>
            <person name="Ai Y."/>
            <person name="Zhai J.W."/>
            <person name="Wu S.S."/>
            <person name="Zhou Z."/>
            <person name="Hsiao Y.Y."/>
            <person name="Wu W.L."/>
            <person name="Chen Y.Y."/>
            <person name="Lin Y.F."/>
            <person name="Hsu J.L."/>
            <person name="Li C.Y."/>
            <person name="Wang Z.W."/>
            <person name="Zhao X."/>
            <person name="Zhong W.Y."/>
            <person name="Ma X.K."/>
            <person name="Ma L."/>
            <person name="Huang J."/>
            <person name="Chen G.Z."/>
            <person name="Huang M.Z."/>
            <person name="Huang L."/>
            <person name="Peng D.H."/>
            <person name="Luo Y.B."/>
            <person name="Zou S.Q."/>
            <person name="Chen S.P."/>
            <person name="Lan S."/>
            <person name="Tsai W.C."/>
            <person name="Van de Peer Y."/>
            <person name="Liu Z.J."/>
        </authorList>
    </citation>
    <scope>NUCLEOTIDE SEQUENCE [LARGE SCALE GENOMIC DNA]</scope>
    <source>
        <strain evidence="1">Lor288</strain>
    </source>
</reference>
<dbReference type="Proteomes" id="UP001412067">
    <property type="component" value="Unassembled WGS sequence"/>
</dbReference>
<dbReference type="Gene3D" id="1.10.3210.10">
    <property type="entry name" value="Hypothetical protein af1432"/>
    <property type="match status" value="1"/>
</dbReference>
<accession>A0ABR2MRW9</accession>
<organism evidence="1 2">
    <name type="scientific">Platanthera guangdongensis</name>
    <dbReference type="NCBI Taxonomy" id="2320717"/>
    <lineage>
        <taxon>Eukaryota</taxon>
        <taxon>Viridiplantae</taxon>
        <taxon>Streptophyta</taxon>
        <taxon>Embryophyta</taxon>
        <taxon>Tracheophyta</taxon>
        <taxon>Spermatophyta</taxon>
        <taxon>Magnoliopsida</taxon>
        <taxon>Liliopsida</taxon>
        <taxon>Asparagales</taxon>
        <taxon>Orchidaceae</taxon>
        <taxon>Orchidoideae</taxon>
        <taxon>Orchideae</taxon>
        <taxon>Orchidinae</taxon>
        <taxon>Platanthera</taxon>
    </lineage>
</organism>
<comment type="caution">
    <text evidence="1">The sequence shown here is derived from an EMBL/GenBank/DDBJ whole genome shotgun (WGS) entry which is preliminary data.</text>
</comment>
<sequence>MEARLELAAIHIYTIVWKQLCCWCRLVSKLSQWSKLARDNNTASKTIEPDRLHTMFLTMIDARVVLMKLADRLHNMMTVGQTIEICKRNTQNFCSLANKLWIFTWKEHLKNLYFKHLHLEEYNDISSKLNKYFDKQLIASTIEKLEEALTKEVACYHILCGRQKSLYNIY</sequence>
<dbReference type="Pfam" id="PF13328">
    <property type="entry name" value="HD_4"/>
    <property type="match status" value="1"/>
</dbReference>
<dbReference type="PANTHER" id="PTHR21262">
    <property type="entry name" value="GUANOSINE-3',5'-BIS DIPHOSPHATE 3'-PYROPHOSPHOHYDROLASE"/>
    <property type="match status" value="1"/>
</dbReference>
<evidence type="ECO:0000313" key="1">
    <source>
        <dbReference type="EMBL" id="KAK8966444.1"/>
    </source>
</evidence>
<proteinExistence type="predicted"/>
<dbReference type="EMBL" id="JBBWWR010000005">
    <property type="protein sequence ID" value="KAK8966444.1"/>
    <property type="molecule type" value="Genomic_DNA"/>
</dbReference>
<dbReference type="PANTHER" id="PTHR21262:SF0">
    <property type="entry name" value="GTP DIPHOSPHOKINASE RSH3, CHLOROPLASTIC-RELATED"/>
    <property type="match status" value="1"/>
</dbReference>
<dbReference type="SUPFAM" id="SSF109604">
    <property type="entry name" value="HD-domain/PDEase-like"/>
    <property type="match status" value="1"/>
</dbReference>
<protein>
    <submittedName>
        <fullName evidence="1">Uncharacterized protein</fullName>
    </submittedName>
</protein>